<dbReference type="InterPro" id="IPR013785">
    <property type="entry name" value="Aldolase_TIM"/>
</dbReference>
<evidence type="ECO:0000313" key="1">
    <source>
        <dbReference type="EMBL" id="MBB4440860.1"/>
    </source>
</evidence>
<dbReference type="SUPFAM" id="SSF51569">
    <property type="entry name" value="Aldolase"/>
    <property type="match status" value="1"/>
</dbReference>
<sequence>MTAAKISGVVAAIPTPFTENRTVDVDAFLEHGRWCLAEG</sequence>
<proteinExistence type="predicted"/>
<protein>
    <submittedName>
        <fullName evidence="1">Dihydrodipicolinate synthase/N-acetylneuraminate lyase</fullName>
    </submittedName>
</protein>
<dbReference type="GO" id="GO:0016829">
    <property type="term" value="F:lyase activity"/>
    <property type="evidence" value="ECO:0007669"/>
    <property type="project" value="UniProtKB-KW"/>
</dbReference>
<dbReference type="Gene3D" id="3.20.20.70">
    <property type="entry name" value="Aldolase class I"/>
    <property type="match status" value="1"/>
</dbReference>
<name>A0A7W6UMI9_9HYPH</name>
<organism evidence="1 2">
    <name type="scientific">Rhizobium esperanzae</name>
    <dbReference type="NCBI Taxonomy" id="1967781"/>
    <lineage>
        <taxon>Bacteria</taxon>
        <taxon>Pseudomonadati</taxon>
        <taxon>Pseudomonadota</taxon>
        <taxon>Alphaproteobacteria</taxon>
        <taxon>Hyphomicrobiales</taxon>
        <taxon>Rhizobiaceae</taxon>
        <taxon>Rhizobium/Agrobacterium group</taxon>
        <taxon>Rhizobium</taxon>
    </lineage>
</organism>
<evidence type="ECO:0000313" key="2">
    <source>
        <dbReference type="Proteomes" id="UP000533724"/>
    </source>
</evidence>
<dbReference type="Proteomes" id="UP000533724">
    <property type="component" value="Unassembled WGS sequence"/>
</dbReference>
<dbReference type="EMBL" id="JACIHI010000009">
    <property type="protein sequence ID" value="MBB4440860.1"/>
    <property type="molecule type" value="Genomic_DNA"/>
</dbReference>
<accession>A0A7W6UMI9</accession>
<gene>
    <name evidence="1" type="ORF">GGE15_004137</name>
</gene>
<dbReference type="AlphaFoldDB" id="A0A7W6UMI9"/>
<keyword evidence="1" id="KW-0456">Lyase</keyword>
<comment type="caution">
    <text evidence="1">The sequence shown here is derived from an EMBL/GenBank/DDBJ whole genome shotgun (WGS) entry which is preliminary data.</text>
</comment>
<reference evidence="1 2" key="1">
    <citation type="submission" date="2020-08" db="EMBL/GenBank/DDBJ databases">
        <title>Genomic Encyclopedia of Type Strains, Phase IV (KMG-V): Genome sequencing to study the core and pangenomes of soil and plant-associated prokaryotes.</title>
        <authorList>
            <person name="Whitman W."/>
        </authorList>
    </citation>
    <scope>NUCLEOTIDE SEQUENCE [LARGE SCALE GENOMIC DNA]</scope>
    <source>
        <strain evidence="1 2">SEMIA 414</strain>
    </source>
</reference>